<feature type="signal peptide" evidence="12">
    <location>
        <begin position="1"/>
        <end position="27"/>
    </location>
</feature>
<dbReference type="Pfam" id="PF03901">
    <property type="entry name" value="Glyco_transf_22"/>
    <property type="match status" value="1"/>
</dbReference>
<dbReference type="Proteomes" id="UP000008672">
    <property type="component" value="Unassembled WGS sequence"/>
</dbReference>
<feature type="transmembrane region" description="Helical" evidence="11">
    <location>
        <begin position="149"/>
        <end position="165"/>
    </location>
</feature>
<feature type="transmembrane region" description="Helical" evidence="11">
    <location>
        <begin position="234"/>
        <end position="253"/>
    </location>
</feature>
<evidence type="ECO:0000256" key="11">
    <source>
        <dbReference type="RuleBase" id="RU363075"/>
    </source>
</evidence>
<keyword evidence="12" id="KW-0732">Signal</keyword>
<dbReference type="GO" id="GO:0006506">
    <property type="term" value="P:GPI anchor biosynthetic process"/>
    <property type="evidence" value="ECO:0007669"/>
    <property type="project" value="UniProtKB-KW"/>
</dbReference>
<evidence type="ECO:0000256" key="8">
    <source>
        <dbReference type="ARBA" id="ARBA00022989"/>
    </source>
</evidence>
<evidence type="ECO:0000313" key="14">
    <source>
        <dbReference type="Proteomes" id="UP000008672"/>
    </source>
</evidence>
<dbReference type="HOGENOM" id="CLU_022957_1_1_1"/>
<keyword evidence="4 11" id="KW-0328">Glycosyltransferase</keyword>
<feature type="transmembrane region" description="Helical" evidence="11">
    <location>
        <begin position="386"/>
        <end position="404"/>
    </location>
</feature>
<dbReference type="Ensembl" id="ENSLACT00000019994.1">
    <property type="protein sequence ID" value="ENSLACP00000019856.1"/>
    <property type="gene ID" value="ENSLACG00000017457.1"/>
</dbReference>
<dbReference type="PANTHER" id="PTHR22760:SF3">
    <property type="entry name" value="GPI MANNOSYLTRANSFERASE 4"/>
    <property type="match status" value="1"/>
</dbReference>
<dbReference type="EMBL" id="AFYH01019090">
    <property type="status" value="NOT_ANNOTATED_CDS"/>
    <property type="molecule type" value="Genomic_DNA"/>
</dbReference>
<evidence type="ECO:0000256" key="1">
    <source>
        <dbReference type="ARBA" id="ARBA00004477"/>
    </source>
</evidence>
<keyword evidence="7 11" id="KW-0256">Endoplasmic reticulum</keyword>
<keyword evidence="5" id="KW-0808">Transferase</keyword>
<feature type="chain" id="PRO_5003579994" description="Mannosyltransferase" evidence="12">
    <location>
        <begin position="28"/>
        <end position="555"/>
    </location>
</feature>
<dbReference type="InterPro" id="IPR005599">
    <property type="entry name" value="GPI_mannosylTrfase"/>
</dbReference>
<accession>H3BD85</accession>
<dbReference type="eggNOG" id="KOG4123">
    <property type="taxonomic scope" value="Eukaryota"/>
</dbReference>
<sequence>KMVSKELWKVLALLRVLSCLFPQPGYIHPDEFFQSPEVMAGDILDLQVHCTWEYNSSTPARTPVFPLLTTGLTFWVLRSLDRLGLVNNIINSYTLLVAPRLCFTLLSFIMDYALYHLALSWGADQWNTLVLFAGSYVTLVIFTRTFSNVLEGIFFALLLLAVTPTPDNRVAEESKHGRRARRNTLIGVLTVAGFFNRPSFVGFAFMPVIYWTALDENGGFRFKVGRVIKNSLKMLPAAIATVTFFIVADTMYFRHALSQNIVVTPYNLMIYNLDSAKLEKHGFHPRITHLSVNSTMLFGILHLLAFITSIRTIKGIIDQKVGCREPSKTNSQSKSSLPQSTLLLLMFYFVPLFHLSFINHQEARYIAPVILPLVLLSASENKKLRWKPIIVLFNILGALLFGWLHQGGIIPCLSHLERVIHSEGPVSSQSQHTVLFYHTYMPPRHLLHIGKENDLVKIIDLYGAEKQALCQTVQELVFQHPLEKNDIEKEKPCHFYIVAPGTVRGAVQECGFLFTNITSIFPHLTMEDPPNISALLSGDGMFQLGLDIFKLDTRK</sequence>
<feature type="transmembrane region" description="Helical" evidence="11">
    <location>
        <begin position="92"/>
        <end position="114"/>
    </location>
</feature>
<organism evidence="13 14">
    <name type="scientific">Latimeria chalumnae</name>
    <name type="common">Coelacanth</name>
    <dbReference type="NCBI Taxonomy" id="7897"/>
    <lineage>
        <taxon>Eukaryota</taxon>
        <taxon>Metazoa</taxon>
        <taxon>Chordata</taxon>
        <taxon>Craniata</taxon>
        <taxon>Vertebrata</taxon>
        <taxon>Euteleostomi</taxon>
        <taxon>Coelacanthiformes</taxon>
        <taxon>Coelacanthidae</taxon>
        <taxon>Latimeria</taxon>
    </lineage>
</organism>
<evidence type="ECO:0000256" key="5">
    <source>
        <dbReference type="ARBA" id="ARBA00022679"/>
    </source>
</evidence>
<keyword evidence="8 11" id="KW-1133">Transmembrane helix</keyword>
<dbReference type="STRING" id="7897.ENSLACP00000019856"/>
<dbReference type="InParanoid" id="H3BD85"/>
<feature type="transmembrane region" description="Helical" evidence="11">
    <location>
        <begin position="296"/>
        <end position="317"/>
    </location>
</feature>
<evidence type="ECO:0000256" key="9">
    <source>
        <dbReference type="ARBA" id="ARBA00023136"/>
    </source>
</evidence>
<evidence type="ECO:0000256" key="12">
    <source>
        <dbReference type="SAM" id="SignalP"/>
    </source>
</evidence>
<reference evidence="14" key="1">
    <citation type="submission" date="2011-08" db="EMBL/GenBank/DDBJ databases">
        <title>The draft genome of Latimeria chalumnae.</title>
        <authorList>
            <person name="Di Palma F."/>
            <person name="Alfoldi J."/>
            <person name="Johnson J."/>
            <person name="Berlin A."/>
            <person name="Gnerre S."/>
            <person name="Jaffe D."/>
            <person name="MacCallum I."/>
            <person name="Young S."/>
            <person name="Walker B.J."/>
            <person name="Lander E."/>
            <person name="Lindblad-Toh K."/>
        </authorList>
    </citation>
    <scope>NUCLEOTIDE SEQUENCE [LARGE SCALE GENOMIC DNA]</scope>
    <source>
        <strain evidence="14">Wild caught</strain>
    </source>
</reference>
<dbReference type="PANTHER" id="PTHR22760">
    <property type="entry name" value="GLYCOSYLTRANSFERASE"/>
    <property type="match status" value="1"/>
</dbReference>
<proteinExistence type="inferred from homology"/>
<comment type="similarity">
    <text evidence="10">Belongs to the glycosyltransferase 22 family. PIGZ subfamily.</text>
</comment>
<feature type="transmembrane region" description="Helical" evidence="11">
    <location>
        <begin position="337"/>
        <end position="357"/>
    </location>
</feature>
<dbReference type="GeneTree" id="ENSGT00950000183090"/>
<keyword evidence="6 11" id="KW-0812">Transmembrane</keyword>
<dbReference type="EMBL" id="AFYH01019091">
    <property type="status" value="NOT_ANNOTATED_CDS"/>
    <property type="molecule type" value="Genomic_DNA"/>
</dbReference>
<feature type="transmembrane region" description="Helical" evidence="11">
    <location>
        <begin position="185"/>
        <end position="213"/>
    </location>
</feature>
<dbReference type="GO" id="GO:0000026">
    <property type="term" value="F:alpha-1,2-mannosyltransferase activity"/>
    <property type="evidence" value="ECO:0007669"/>
    <property type="project" value="TreeGrafter"/>
</dbReference>
<comment type="subcellular location">
    <subcellularLocation>
        <location evidence="1 11">Endoplasmic reticulum membrane</location>
        <topology evidence="1 11">Multi-pass membrane protein</topology>
    </subcellularLocation>
</comment>
<evidence type="ECO:0000256" key="10">
    <source>
        <dbReference type="ARBA" id="ARBA00038466"/>
    </source>
</evidence>
<evidence type="ECO:0000313" key="13">
    <source>
        <dbReference type="Ensembl" id="ENSLACP00000019856.1"/>
    </source>
</evidence>
<gene>
    <name evidence="13" type="primary">LOC102362455</name>
</gene>
<evidence type="ECO:0000256" key="6">
    <source>
        <dbReference type="ARBA" id="ARBA00022692"/>
    </source>
</evidence>
<keyword evidence="3" id="KW-0337">GPI-anchor biosynthesis</keyword>
<reference evidence="13" key="3">
    <citation type="submission" date="2025-09" db="UniProtKB">
        <authorList>
            <consortium name="Ensembl"/>
        </authorList>
    </citation>
    <scope>IDENTIFICATION</scope>
</reference>
<name>H3BD85_LATCH</name>
<comment type="pathway">
    <text evidence="2">Glycolipid biosynthesis; glycosylphosphatidylinositol-anchor biosynthesis.</text>
</comment>
<keyword evidence="9 11" id="KW-0472">Membrane</keyword>
<dbReference type="AlphaFoldDB" id="H3BD85"/>
<dbReference type="OMA" id="HGIHPRY"/>
<protein>
    <recommendedName>
        <fullName evidence="11">Mannosyltransferase</fullName>
        <ecNumber evidence="11">2.4.1.-</ecNumber>
    </recommendedName>
</protein>
<evidence type="ECO:0000256" key="2">
    <source>
        <dbReference type="ARBA" id="ARBA00004687"/>
    </source>
</evidence>
<evidence type="ECO:0000256" key="4">
    <source>
        <dbReference type="ARBA" id="ARBA00022676"/>
    </source>
</evidence>
<evidence type="ECO:0000256" key="7">
    <source>
        <dbReference type="ARBA" id="ARBA00022824"/>
    </source>
</evidence>
<reference evidence="13" key="2">
    <citation type="submission" date="2025-08" db="UniProtKB">
        <authorList>
            <consortium name="Ensembl"/>
        </authorList>
    </citation>
    <scope>IDENTIFICATION</scope>
</reference>
<keyword evidence="14" id="KW-1185">Reference proteome</keyword>
<dbReference type="FunCoup" id="H3BD85">
    <property type="interactions" value="428"/>
</dbReference>
<evidence type="ECO:0000256" key="3">
    <source>
        <dbReference type="ARBA" id="ARBA00022502"/>
    </source>
</evidence>
<dbReference type="GO" id="GO:0005789">
    <property type="term" value="C:endoplasmic reticulum membrane"/>
    <property type="evidence" value="ECO:0007669"/>
    <property type="project" value="UniProtKB-SubCell"/>
</dbReference>
<dbReference type="EC" id="2.4.1.-" evidence="11"/>